<dbReference type="GO" id="GO:0003700">
    <property type="term" value="F:DNA-binding transcription factor activity"/>
    <property type="evidence" value="ECO:0007669"/>
    <property type="project" value="InterPro"/>
</dbReference>
<dbReference type="Proteomes" id="UP000260841">
    <property type="component" value="Unassembled WGS sequence"/>
</dbReference>
<dbReference type="GO" id="GO:0000976">
    <property type="term" value="F:transcription cis-regulatory region binding"/>
    <property type="evidence" value="ECO:0007669"/>
    <property type="project" value="TreeGrafter"/>
</dbReference>
<dbReference type="GeneID" id="92865427"/>
<dbReference type="Pfam" id="PF03466">
    <property type="entry name" value="LysR_substrate"/>
    <property type="match status" value="1"/>
</dbReference>
<accession>A0A3E5EXY9</accession>
<dbReference type="SUPFAM" id="SSF53850">
    <property type="entry name" value="Periplasmic binding protein-like II"/>
    <property type="match status" value="1"/>
</dbReference>
<feature type="domain" description="HTH lysR-type" evidence="5">
    <location>
        <begin position="1"/>
        <end position="58"/>
    </location>
</feature>
<keyword evidence="2" id="KW-0805">Transcription regulation</keyword>
<keyword evidence="3" id="KW-0238">DNA-binding</keyword>
<organism evidence="6 7">
    <name type="scientific">Dorea formicigenerans</name>
    <dbReference type="NCBI Taxonomy" id="39486"/>
    <lineage>
        <taxon>Bacteria</taxon>
        <taxon>Bacillati</taxon>
        <taxon>Bacillota</taxon>
        <taxon>Clostridia</taxon>
        <taxon>Lachnospirales</taxon>
        <taxon>Lachnospiraceae</taxon>
        <taxon>Dorea</taxon>
    </lineage>
</organism>
<dbReference type="InterPro" id="IPR000847">
    <property type="entry name" value="LysR_HTH_N"/>
</dbReference>
<comment type="caution">
    <text evidence="6">The sequence shown here is derived from an EMBL/GenBank/DDBJ whole genome shotgun (WGS) entry which is preliminary data.</text>
</comment>
<evidence type="ECO:0000256" key="4">
    <source>
        <dbReference type="ARBA" id="ARBA00023163"/>
    </source>
</evidence>
<dbReference type="Gene3D" id="1.10.10.10">
    <property type="entry name" value="Winged helix-like DNA-binding domain superfamily/Winged helix DNA-binding domain"/>
    <property type="match status" value="1"/>
</dbReference>
<gene>
    <name evidence="6" type="ORF">DXB36_00955</name>
</gene>
<sequence length="303" mass="34144">MTFKQLQIFLTIVDTGNFKTAAKKLFMSAPSVSTHVTALEDEIGCKLFERKHSGTKLTTEGMKMCNYAQTLLKTQSTMLTDIKGISSDAPINIQAGITEAAMAYFITDILPHYFPNNINLYFSIHQMTHEQIEKALLAGEIDTGISCAPCKSTHCVNSIDNVDSLIMLIQTDYYQSLIKEDSSFDLRQLLLNTPIILPSFQSELRQYVEHLIYDCNLSLSDISIAAELDRGEIILMMVAQKTGVSFIKKSSLKLYDINLFKNQVSAVELPVSTEVATYIIKKEGYHFPRKMQIFCMNKSKEMN</sequence>
<dbReference type="AlphaFoldDB" id="A0A3E5EXY9"/>
<dbReference type="SUPFAM" id="SSF46785">
    <property type="entry name" value="Winged helix' DNA-binding domain"/>
    <property type="match status" value="1"/>
</dbReference>
<dbReference type="InterPro" id="IPR036388">
    <property type="entry name" value="WH-like_DNA-bd_sf"/>
</dbReference>
<dbReference type="RefSeq" id="WP_005333310.1">
    <property type="nucleotide sequence ID" value="NZ_CP102279.1"/>
</dbReference>
<evidence type="ECO:0000256" key="1">
    <source>
        <dbReference type="ARBA" id="ARBA00009437"/>
    </source>
</evidence>
<keyword evidence="4" id="KW-0804">Transcription</keyword>
<dbReference type="Pfam" id="PF00126">
    <property type="entry name" value="HTH_1"/>
    <property type="match status" value="1"/>
</dbReference>
<dbReference type="PROSITE" id="PS50931">
    <property type="entry name" value="HTH_LYSR"/>
    <property type="match status" value="1"/>
</dbReference>
<reference evidence="6 7" key="1">
    <citation type="submission" date="2018-08" db="EMBL/GenBank/DDBJ databases">
        <title>A genome reference for cultivated species of the human gut microbiota.</title>
        <authorList>
            <person name="Zou Y."/>
            <person name="Xue W."/>
            <person name="Luo G."/>
        </authorList>
    </citation>
    <scope>NUCLEOTIDE SEQUENCE [LARGE SCALE GENOMIC DNA]</scope>
    <source>
        <strain evidence="6 7">OM03-2</strain>
    </source>
</reference>
<evidence type="ECO:0000313" key="7">
    <source>
        <dbReference type="Proteomes" id="UP000260841"/>
    </source>
</evidence>
<dbReference type="Gene3D" id="3.40.190.290">
    <property type="match status" value="1"/>
</dbReference>
<evidence type="ECO:0000259" key="5">
    <source>
        <dbReference type="PROSITE" id="PS50931"/>
    </source>
</evidence>
<protein>
    <submittedName>
        <fullName evidence="6">LysR family transcriptional regulator</fullName>
    </submittedName>
</protein>
<dbReference type="PANTHER" id="PTHR30126">
    <property type="entry name" value="HTH-TYPE TRANSCRIPTIONAL REGULATOR"/>
    <property type="match status" value="1"/>
</dbReference>
<dbReference type="InterPro" id="IPR005119">
    <property type="entry name" value="LysR_subst-bd"/>
</dbReference>
<name>A0A3E5EXY9_9FIRM</name>
<dbReference type="FunFam" id="1.10.10.10:FF:000001">
    <property type="entry name" value="LysR family transcriptional regulator"/>
    <property type="match status" value="1"/>
</dbReference>
<dbReference type="InterPro" id="IPR036390">
    <property type="entry name" value="WH_DNA-bd_sf"/>
</dbReference>
<dbReference type="EMBL" id="QSVB01000001">
    <property type="protein sequence ID" value="RGN93841.1"/>
    <property type="molecule type" value="Genomic_DNA"/>
</dbReference>
<dbReference type="PANTHER" id="PTHR30126:SF40">
    <property type="entry name" value="HTH-TYPE TRANSCRIPTIONAL REGULATOR GLTR"/>
    <property type="match status" value="1"/>
</dbReference>
<evidence type="ECO:0000256" key="3">
    <source>
        <dbReference type="ARBA" id="ARBA00023125"/>
    </source>
</evidence>
<evidence type="ECO:0000256" key="2">
    <source>
        <dbReference type="ARBA" id="ARBA00023015"/>
    </source>
</evidence>
<comment type="similarity">
    <text evidence="1">Belongs to the LysR transcriptional regulatory family.</text>
</comment>
<dbReference type="CDD" id="cd05466">
    <property type="entry name" value="PBP2_LTTR_substrate"/>
    <property type="match status" value="1"/>
</dbReference>
<dbReference type="PRINTS" id="PR00039">
    <property type="entry name" value="HTHLYSR"/>
</dbReference>
<evidence type="ECO:0000313" key="6">
    <source>
        <dbReference type="EMBL" id="RGN93841.1"/>
    </source>
</evidence>
<proteinExistence type="inferred from homology"/>